<evidence type="ECO:0000313" key="4">
    <source>
        <dbReference type="Proteomes" id="UP000319257"/>
    </source>
</evidence>
<keyword evidence="4" id="KW-1185">Reference proteome</keyword>
<feature type="transmembrane region" description="Helical" evidence="2">
    <location>
        <begin position="108"/>
        <end position="128"/>
    </location>
</feature>
<feature type="transmembrane region" description="Helical" evidence="2">
    <location>
        <begin position="43"/>
        <end position="63"/>
    </location>
</feature>
<feature type="compositionally biased region" description="Low complexity" evidence="1">
    <location>
        <begin position="219"/>
        <end position="254"/>
    </location>
</feature>
<comment type="caution">
    <text evidence="3">The sequence shown here is derived from an EMBL/GenBank/DDBJ whole genome shotgun (WGS) entry which is preliminary data.</text>
</comment>
<reference evidence="3 4" key="1">
    <citation type="submission" date="2019-06" db="EMBL/GenBank/DDBJ databases">
        <title>Draft genome sequence of the filamentous fungus Phialemoniopsis curvata isolated from diesel fuel.</title>
        <authorList>
            <person name="Varaljay V.A."/>
            <person name="Lyon W.J."/>
            <person name="Crouch A.L."/>
            <person name="Drake C.E."/>
            <person name="Hollomon J.M."/>
            <person name="Nadeau L.J."/>
            <person name="Nunn H.S."/>
            <person name="Stevenson B.S."/>
            <person name="Bojanowski C.L."/>
            <person name="Crookes-Goodson W.J."/>
        </authorList>
    </citation>
    <scope>NUCLEOTIDE SEQUENCE [LARGE SCALE GENOMIC DNA]</scope>
    <source>
        <strain evidence="3 4">D216</strain>
    </source>
</reference>
<feature type="transmembrane region" description="Helical" evidence="2">
    <location>
        <begin position="165"/>
        <end position="191"/>
    </location>
</feature>
<feature type="compositionally biased region" description="Low complexity" evidence="1">
    <location>
        <begin position="261"/>
        <end position="343"/>
    </location>
</feature>
<evidence type="ECO:0000256" key="2">
    <source>
        <dbReference type="SAM" id="Phobius"/>
    </source>
</evidence>
<feature type="transmembrane region" description="Helical" evidence="2">
    <location>
        <begin position="69"/>
        <end position="87"/>
    </location>
</feature>
<dbReference type="InParanoid" id="A0A507BAD8"/>
<keyword evidence="2" id="KW-0812">Transmembrane</keyword>
<proteinExistence type="predicted"/>
<name>A0A507BAD8_9PEZI</name>
<accession>A0A507BAD8</accession>
<keyword evidence="2" id="KW-0472">Membrane</keyword>
<sequence>MSAEPKNAYNAHVVGGVDNSEHEGPAGSDPIFKTPLWVTVVRGFQAFFGFIILILSGLVIHGLALDASVFALVCGLFTLIIVGYTLLSEKAVGCHKAYNYWAHMSLDLLMAIFWLSSMGANAALRASFTVSVNADCWSDGSAVNSGHCNIYRRTLEKRVAVATKLGLSCMAATAGLSALQMLLFIATLAYLAHQVRLHLQANKKSGAADNGQVEMNAQQSQPMLNQQYQPQQNTEYPSQVYPQQAQQPQAPYDPHSYGQTQQQQQPQQYQQQPQQPPQQYQQQYQQYPEMAGTPAPEQQYQQQYPQSTATPAPEQQYQYGYPQQQQQQHQYAPAYASPTATPAPQQPYHPPQ</sequence>
<dbReference type="PANTHER" id="PTHR37451:SF4">
    <property type="entry name" value="MARVEL DOMAIN-CONTAINING PROTEIN"/>
    <property type="match status" value="1"/>
</dbReference>
<feature type="region of interest" description="Disordered" evidence="1">
    <location>
        <begin position="219"/>
        <end position="352"/>
    </location>
</feature>
<dbReference type="Proteomes" id="UP000319257">
    <property type="component" value="Unassembled WGS sequence"/>
</dbReference>
<dbReference type="EMBL" id="SKBQ01000032">
    <property type="protein sequence ID" value="TPX13738.1"/>
    <property type="molecule type" value="Genomic_DNA"/>
</dbReference>
<gene>
    <name evidence="3" type="ORF">E0L32_005941</name>
</gene>
<evidence type="ECO:0008006" key="5">
    <source>
        <dbReference type="Google" id="ProtNLM"/>
    </source>
</evidence>
<dbReference type="PANTHER" id="PTHR37451">
    <property type="entry name" value="MARVEL DOMAIN"/>
    <property type="match status" value="1"/>
</dbReference>
<dbReference type="OrthoDB" id="5241662at2759"/>
<dbReference type="GeneID" id="41973388"/>
<protein>
    <recommendedName>
        <fullName evidence="5">MARVEL domain-containing protein</fullName>
    </recommendedName>
</protein>
<dbReference type="STRING" id="1093900.A0A507BAD8"/>
<dbReference type="RefSeq" id="XP_030995449.1">
    <property type="nucleotide sequence ID" value="XM_031140518.1"/>
</dbReference>
<dbReference type="AlphaFoldDB" id="A0A507BAD8"/>
<evidence type="ECO:0000313" key="3">
    <source>
        <dbReference type="EMBL" id="TPX13738.1"/>
    </source>
</evidence>
<evidence type="ECO:0000256" key="1">
    <source>
        <dbReference type="SAM" id="MobiDB-lite"/>
    </source>
</evidence>
<organism evidence="3 4">
    <name type="scientific">Thyridium curvatum</name>
    <dbReference type="NCBI Taxonomy" id="1093900"/>
    <lineage>
        <taxon>Eukaryota</taxon>
        <taxon>Fungi</taxon>
        <taxon>Dikarya</taxon>
        <taxon>Ascomycota</taxon>
        <taxon>Pezizomycotina</taxon>
        <taxon>Sordariomycetes</taxon>
        <taxon>Sordariomycetidae</taxon>
        <taxon>Thyridiales</taxon>
        <taxon>Thyridiaceae</taxon>
        <taxon>Thyridium</taxon>
    </lineage>
</organism>
<keyword evidence="2" id="KW-1133">Transmembrane helix</keyword>